<keyword evidence="2" id="KW-0489">Methyltransferase</keyword>
<feature type="compositionally biased region" description="Basic and acidic residues" evidence="1">
    <location>
        <begin position="49"/>
        <end position="59"/>
    </location>
</feature>
<dbReference type="GO" id="GO:0008168">
    <property type="term" value="F:methyltransferase activity"/>
    <property type="evidence" value="ECO:0007669"/>
    <property type="project" value="UniProtKB-KW"/>
</dbReference>
<organism evidence="2 3">
    <name type="scientific">Extremus antarcticus</name>
    <dbReference type="NCBI Taxonomy" id="702011"/>
    <lineage>
        <taxon>Eukaryota</taxon>
        <taxon>Fungi</taxon>
        <taxon>Dikarya</taxon>
        <taxon>Ascomycota</taxon>
        <taxon>Pezizomycotina</taxon>
        <taxon>Dothideomycetes</taxon>
        <taxon>Dothideomycetidae</taxon>
        <taxon>Mycosphaerellales</taxon>
        <taxon>Extremaceae</taxon>
        <taxon>Extremus</taxon>
    </lineage>
</organism>
<evidence type="ECO:0000313" key="2">
    <source>
        <dbReference type="EMBL" id="KAK3045420.1"/>
    </source>
</evidence>
<keyword evidence="3" id="KW-1185">Reference proteome</keyword>
<sequence>MANPLEKAFQRHSRAQQASVSLPEAQAPKQRLSRIQSTPSWVPPVPTVPHRDLGKLGRQDKVPAKQSEWLDFLRLGNLVQGESEALICYERDRKSTMSMFMFKLVEKRNSAGTEDAKFKQTLKLRHTNIVAARHVIESAVGTHVGFDYFRFTLEEVLGVHMLLEEAHLHTIATAVFSAVKYLDDEGLLHAGISTTSVRICGRTGKVVLGMR</sequence>
<dbReference type="AlphaFoldDB" id="A0AAJ0D4F6"/>
<dbReference type="Gene3D" id="3.30.200.20">
    <property type="entry name" value="Phosphorylase Kinase, domain 1"/>
    <property type="match status" value="1"/>
</dbReference>
<dbReference type="GO" id="GO:0032259">
    <property type="term" value="P:methylation"/>
    <property type="evidence" value="ECO:0007669"/>
    <property type="project" value="UniProtKB-KW"/>
</dbReference>
<evidence type="ECO:0000313" key="3">
    <source>
        <dbReference type="Proteomes" id="UP001271007"/>
    </source>
</evidence>
<feature type="region of interest" description="Disordered" evidence="1">
    <location>
        <begin position="1"/>
        <end position="59"/>
    </location>
</feature>
<dbReference type="Gene3D" id="1.10.510.10">
    <property type="entry name" value="Transferase(Phosphotransferase) domain 1"/>
    <property type="match status" value="1"/>
</dbReference>
<dbReference type="Proteomes" id="UP001271007">
    <property type="component" value="Unassembled WGS sequence"/>
</dbReference>
<dbReference type="InterPro" id="IPR011009">
    <property type="entry name" value="Kinase-like_dom_sf"/>
</dbReference>
<dbReference type="EMBL" id="JAWDJX010000264">
    <property type="protein sequence ID" value="KAK3045420.1"/>
    <property type="molecule type" value="Genomic_DNA"/>
</dbReference>
<comment type="caution">
    <text evidence="2">The sequence shown here is derived from an EMBL/GenBank/DDBJ whole genome shotgun (WGS) entry which is preliminary data.</text>
</comment>
<protein>
    <submittedName>
        <fullName evidence="2">Lysine Methyltransferase 2D</fullName>
    </submittedName>
</protein>
<keyword evidence="2" id="KW-0808">Transferase</keyword>
<proteinExistence type="predicted"/>
<dbReference type="SUPFAM" id="SSF56112">
    <property type="entry name" value="Protein kinase-like (PK-like)"/>
    <property type="match status" value="1"/>
</dbReference>
<name>A0AAJ0D4F6_9PEZI</name>
<evidence type="ECO:0000256" key="1">
    <source>
        <dbReference type="SAM" id="MobiDB-lite"/>
    </source>
</evidence>
<accession>A0AAJ0D4F6</accession>
<reference evidence="2" key="1">
    <citation type="submission" date="2023-04" db="EMBL/GenBank/DDBJ databases">
        <title>Black Yeasts Isolated from many extreme environments.</title>
        <authorList>
            <person name="Coleine C."/>
            <person name="Stajich J.E."/>
            <person name="Selbmann L."/>
        </authorList>
    </citation>
    <scope>NUCLEOTIDE SEQUENCE</scope>
    <source>
        <strain evidence="2">CCFEE 5312</strain>
    </source>
</reference>
<gene>
    <name evidence="2" type="primary">KMT2D</name>
    <name evidence="2" type="ORF">LTR09_012977</name>
</gene>